<evidence type="ECO:0000256" key="3">
    <source>
        <dbReference type="SAM" id="MobiDB-lite"/>
    </source>
</evidence>
<comment type="caution">
    <text evidence="5">The sequence shown here is derived from an EMBL/GenBank/DDBJ whole genome shotgun (WGS) entry which is preliminary data.</text>
</comment>
<feature type="region of interest" description="Disordered" evidence="3">
    <location>
        <begin position="89"/>
        <end position="114"/>
    </location>
</feature>
<evidence type="ECO:0000256" key="2">
    <source>
        <dbReference type="ARBA" id="ARBA00022679"/>
    </source>
</evidence>
<dbReference type="InterPro" id="IPR050559">
    <property type="entry name" value="P-Pant_transferase_sf"/>
</dbReference>
<dbReference type="Proteomes" id="UP000553209">
    <property type="component" value="Unassembled WGS sequence"/>
</dbReference>
<comment type="similarity">
    <text evidence="1">Belongs to the P-Pant transferase superfamily. Gsp/Sfp/HetI/AcpT family.</text>
</comment>
<dbReference type="InterPro" id="IPR008278">
    <property type="entry name" value="4-PPantetheinyl_Trfase_dom"/>
</dbReference>
<gene>
    <name evidence="5" type="ORF">HGB44_24305</name>
</gene>
<evidence type="ECO:0000313" key="5">
    <source>
        <dbReference type="EMBL" id="NKZ00766.1"/>
    </source>
</evidence>
<protein>
    <submittedName>
        <fullName evidence="5">4'-phosphopantetheinyl transferase superfamily protein</fullName>
    </submittedName>
</protein>
<dbReference type="RefSeq" id="WP_061081399.1">
    <property type="nucleotide sequence ID" value="NZ_JAAXPG010000027.1"/>
</dbReference>
<organism evidence="5 6">
    <name type="scientific">Nocardiopsis alborubida</name>
    <dbReference type="NCBI Taxonomy" id="146802"/>
    <lineage>
        <taxon>Bacteria</taxon>
        <taxon>Bacillati</taxon>
        <taxon>Actinomycetota</taxon>
        <taxon>Actinomycetes</taxon>
        <taxon>Streptosporangiales</taxon>
        <taxon>Nocardiopsidaceae</taxon>
        <taxon>Nocardiopsis</taxon>
    </lineage>
</organism>
<dbReference type="Gene3D" id="3.90.470.20">
    <property type="entry name" value="4'-phosphopantetheinyl transferase domain"/>
    <property type="match status" value="1"/>
</dbReference>
<proteinExistence type="inferred from homology"/>
<feature type="domain" description="4'-phosphopantetheinyl transferase" evidence="4">
    <location>
        <begin position="133"/>
        <end position="244"/>
    </location>
</feature>
<keyword evidence="6" id="KW-1185">Reference proteome</keyword>
<evidence type="ECO:0000256" key="1">
    <source>
        <dbReference type="ARBA" id="ARBA00010990"/>
    </source>
</evidence>
<accession>A0A7X6RS90</accession>
<dbReference type="PANTHER" id="PTHR12215:SF10">
    <property type="entry name" value="L-AMINOADIPATE-SEMIALDEHYDE DEHYDROGENASE-PHOSPHOPANTETHEINYL TRANSFERASE"/>
    <property type="match status" value="1"/>
</dbReference>
<dbReference type="InterPro" id="IPR037143">
    <property type="entry name" value="4-PPantetheinyl_Trfase_dom_sf"/>
</dbReference>
<dbReference type="EMBL" id="JAAXPG010000027">
    <property type="protein sequence ID" value="NKZ00766.1"/>
    <property type="molecule type" value="Genomic_DNA"/>
</dbReference>
<evidence type="ECO:0000313" key="6">
    <source>
        <dbReference type="Proteomes" id="UP000553209"/>
    </source>
</evidence>
<dbReference type="GO" id="GO:0008897">
    <property type="term" value="F:holo-[acyl-carrier-protein] synthase activity"/>
    <property type="evidence" value="ECO:0007669"/>
    <property type="project" value="InterPro"/>
</dbReference>
<dbReference type="SUPFAM" id="SSF56214">
    <property type="entry name" value="4'-phosphopantetheinyl transferase"/>
    <property type="match status" value="2"/>
</dbReference>
<evidence type="ECO:0000259" key="4">
    <source>
        <dbReference type="Pfam" id="PF01648"/>
    </source>
</evidence>
<dbReference type="GO" id="GO:0000287">
    <property type="term" value="F:magnesium ion binding"/>
    <property type="evidence" value="ECO:0007669"/>
    <property type="project" value="InterPro"/>
</dbReference>
<name>A0A7X6RS90_9ACTN</name>
<dbReference type="Pfam" id="PF01648">
    <property type="entry name" value="ACPS"/>
    <property type="match status" value="1"/>
</dbReference>
<dbReference type="GO" id="GO:0019878">
    <property type="term" value="P:lysine biosynthetic process via aminoadipic acid"/>
    <property type="evidence" value="ECO:0007669"/>
    <property type="project" value="TreeGrafter"/>
</dbReference>
<dbReference type="PANTHER" id="PTHR12215">
    <property type="entry name" value="PHOSPHOPANTETHEINE TRANSFERASE"/>
    <property type="match status" value="1"/>
</dbReference>
<dbReference type="GO" id="GO:0005829">
    <property type="term" value="C:cytosol"/>
    <property type="evidence" value="ECO:0007669"/>
    <property type="project" value="TreeGrafter"/>
</dbReference>
<sequence>MGDMKLDPAPLPTEVWWVRTSAADDRLLRLLDEEERSRNARFRLQADRDRHLLGRAVSRLLLAERADCPPEKVTFALRCRSCEEKERAGASRGEDSAQGPHGKPHPSGPAEGWEVSVSHSGEWVVLALARGVPVGVDVERVSPARDLEGLAGYTLGESEQRTWERLSPADRIGAFFRYWARKEALLKATGLGLSGGMRRVLVSPADAAPELLAWEGGGGPEAVALADLEVGAASDRGGEEYRAALAALTDRPLELELRPHEETVRLLRSRPGGG</sequence>
<reference evidence="5 6" key="1">
    <citation type="submission" date="2020-04" db="EMBL/GenBank/DDBJ databases">
        <title>MicrobeNet Type strains.</title>
        <authorList>
            <person name="Nicholson A.C."/>
        </authorList>
    </citation>
    <scope>NUCLEOTIDE SEQUENCE [LARGE SCALE GENOMIC DNA]</scope>
    <source>
        <strain evidence="5 6">ATCC 23612</strain>
    </source>
</reference>
<dbReference type="AlphaFoldDB" id="A0A7X6RS90"/>
<keyword evidence="2 5" id="KW-0808">Transferase</keyword>